<proteinExistence type="predicted"/>
<organism evidence="2 3">
    <name type="scientific">Jeotgalicoccus saudimassiliensis</name>
    <dbReference type="NCBI Taxonomy" id="1461582"/>
    <lineage>
        <taxon>Bacteria</taxon>
        <taxon>Bacillati</taxon>
        <taxon>Bacillota</taxon>
        <taxon>Bacilli</taxon>
        <taxon>Bacillales</taxon>
        <taxon>Staphylococcaceae</taxon>
        <taxon>Jeotgalicoccus</taxon>
    </lineage>
</organism>
<dbReference type="RefSeq" id="WP_035807749.1">
    <property type="nucleotide sequence ID" value="NZ_CCSE01000001.1"/>
</dbReference>
<protein>
    <submittedName>
        <fullName evidence="2">Uncharacterized protein</fullName>
    </submittedName>
</protein>
<accession>A0A078LYT7</accession>
<dbReference type="AlphaFoldDB" id="A0A078LYT7"/>
<dbReference type="EMBL" id="CCSE01000001">
    <property type="protein sequence ID" value="CDZ99209.1"/>
    <property type="molecule type" value="Genomic_DNA"/>
</dbReference>
<evidence type="ECO:0000256" key="1">
    <source>
        <dbReference type="SAM" id="Phobius"/>
    </source>
</evidence>
<keyword evidence="1" id="KW-1133">Transmembrane helix</keyword>
<keyword evidence="1" id="KW-0812">Transmembrane</keyword>
<dbReference type="Proteomes" id="UP000044136">
    <property type="component" value="Unassembled WGS sequence"/>
</dbReference>
<keyword evidence="3" id="KW-1185">Reference proteome</keyword>
<evidence type="ECO:0000313" key="2">
    <source>
        <dbReference type="EMBL" id="CDZ99209.1"/>
    </source>
</evidence>
<feature type="transmembrane region" description="Helical" evidence="1">
    <location>
        <begin position="64"/>
        <end position="82"/>
    </location>
</feature>
<evidence type="ECO:0000313" key="3">
    <source>
        <dbReference type="Proteomes" id="UP000044136"/>
    </source>
</evidence>
<dbReference type="OrthoDB" id="2389638at2"/>
<reference evidence="2 3" key="1">
    <citation type="submission" date="2014-07" db="EMBL/GenBank/DDBJ databases">
        <authorList>
            <person name="Urmite Genomes Urmite Genomes"/>
        </authorList>
    </citation>
    <scope>NUCLEOTIDE SEQUENCE [LARGE SCALE GENOMIC DNA]</scope>
    <source>
        <strain evidence="2 3">13MG44_air</strain>
    </source>
</reference>
<feature type="transmembrane region" description="Helical" evidence="1">
    <location>
        <begin position="88"/>
        <end position="105"/>
    </location>
</feature>
<dbReference type="eggNOG" id="ENOG50333CN">
    <property type="taxonomic scope" value="Bacteria"/>
</dbReference>
<gene>
    <name evidence="2" type="ORF">BN1048_00335</name>
</gene>
<name>A0A078LYT7_9STAP</name>
<sequence>MSFFNLLTWNNSHMDLRFTEDDLHGKVNITSVYNDDRYVNMEKVNQKYDSRLEDAKRSISSNRIMMLVLFTLAVFLPALLLSVIQSNLLLIGGIIVYAIIAYFLMEAVNQVEINKVLHEITNDKEIHTQP</sequence>
<keyword evidence="1" id="KW-0472">Membrane</keyword>
<dbReference type="HOGENOM" id="CLU_1935211_0_0_9"/>